<dbReference type="GO" id="GO:0009055">
    <property type="term" value="F:electron transfer activity"/>
    <property type="evidence" value="ECO:0007669"/>
    <property type="project" value="InterPro"/>
</dbReference>
<dbReference type="STRING" id="1802583.A2311_02740"/>
<dbReference type="Gene3D" id="3.40.50.620">
    <property type="entry name" value="HUPs"/>
    <property type="match status" value="1"/>
</dbReference>
<reference evidence="3 4" key="1">
    <citation type="journal article" date="2016" name="Nat. Commun.">
        <title>Thousands of microbial genomes shed light on interconnected biogeochemical processes in an aquifer system.</title>
        <authorList>
            <person name="Anantharaman K."/>
            <person name="Brown C.T."/>
            <person name="Hug L.A."/>
            <person name="Sharon I."/>
            <person name="Castelle C.J."/>
            <person name="Probst A.J."/>
            <person name="Thomas B.C."/>
            <person name="Singh A."/>
            <person name="Wilkins M.J."/>
            <person name="Karaoz U."/>
            <person name="Brodie E.L."/>
            <person name="Williams K.H."/>
            <person name="Hubbard S.S."/>
            <person name="Banfield J.F."/>
        </authorList>
    </citation>
    <scope>NUCLEOTIDE SEQUENCE [LARGE SCALE GENOMIC DNA]</scope>
</reference>
<dbReference type="Proteomes" id="UP000178951">
    <property type="component" value="Unassembled WGS sequence"/>
</dbReference>
<evidence type="ECO:0000313" key="3">
    <source>
        <dbReference type="EMBL" id="OGC33857.1"/>
    </source>
</evidence>
<dbReference type="AlphaFoldDB" id="A0A1F4TMM8"/>
<dbReference type="PANTHER" id="PTHR21294">
    <property type="entry name" value="ELECTRON TRANSFER FLAVOPROTEIN BETA-SUBUNIT"/>
    <property type="match status" value="1"/>
</dbReference>
<dbReference type="InterPro" id="IPR014730">
    <property type="entry name" value="ETF_a/b_N"/>
</dbReference>
<dbReference type="PIRSF" id="PIRSF000090">
    <property type="entry name" value="Beta-ETF"/>
    <property type="match status" value="1"/>
</dbReference>
<gene>
    <name evidence="3" type="ORF">A2311_02740</name>
</gene>
<name>A0A1F4TMM8_UNCSA</name>
<dbReference type="InterPro" id="IPR012255">
    <property type="entry name" value="ETF_b"/>
</dbReference>
<dbReference type="SMART" id="SM00893">
    <property type="entry name" value="ETF"/>
    <property type="match status" value="1"/>
</dbReference>
<dbReference type="EMBL" id="MEUF01000053">
    <property type="protein sequence ID" value="OGC33857.1"/>
    <property type="molecule type" value="Genomic_DNA"/>
</dbReference>
<dbReference type="SUPFAM" id="SSF52402">
    <property type="entry name" value="Adenine nucleotide alpha hydrolases-like"/>
    <property type="match status" value="1"/>
</dbReference>
<dbReference type="PANTHER" id="PTHR21294:SF17">
    <property type="entry name" value="PROTEIN FIXA"/>
    <property type="match status" value="1"/>
</dbReference>
<proteinExistence type="predicted"/>
<evidence type="ECO:0000313" key="4">
    <source>
        <dbReference type="Proteomes" id="UP000178951"/>
    </source>
</evidence>
<evidence type="ECO:0000256" key="1">
    <source>
        <dbReference type="ARBA" id="ARBA00042002"/>
    </source>
</evidence>
<dbReference type="InterPro" id="IPR014729">
    <property type="entry name" value="Rossmann-like_a/b/a_fold"/>
</dbReference>
<dbReference type="InterPro" id="IPR033948">
    <property type="entry name" value="ETF_beta_N"/>
</dbReference>
<dbReference type="CDD" id="cd01714">
    <property type="entry name" value="ETF_beta"/>
    <property type="match status" value="1"/>
</dbReference>
<accession>A0A1F4TMM8</accession>
<sequence length="262" mass="27923">MDIVVCIKQVPDTTEVRINPETNTLIREGVPSIVNPFDENAVEAALQLKEKHGGKVTVITMGPPQAAEALKTCVAMGADEVCLVSDRAFAGSDTWATSYTLAQAIKTLGHFDLILCGKQAIDGDTAQVGPGIAEWLDIPQVTFVVKMEADPTAKKAKIERLLEEVNEVVECPLPCVVTVVKQMNSPRLPSLKGLMRAKKVEVKMLNAAAIKAEAINLGLNGSPTSVVKIFTPPPKGGGEMLGGEPTDMVDSLLGKLKNRSLI</sequence>
<comment type="caution">
    <text evidence="3">The sequence shown here is derived from an EMBL/GenBank/DDBJ whole genome shotgun (WGS) entry which is preliminary data.</text>
</comment>
<feature type="domain" description="Electron transfer flavoprotein alpha/beta-subunit N-terminal" evidence="2">
    <location>
        <begin position="22"/>
        <end position="214"/>
    </location>
</feature>
<organism evidence="3 4">
    <name type="scientific">candidate division WOR-1 bacterium RIFOXYB2_FULL_48_7</name>
    <dbReference type="NCBI Taxonomy" id="1802583"/>
    <lineage>
        <taxon>Bacteria</taxon>
        <taxon>Bacillati</taxon>
        <taxon>Saganbacteria</taxon>
    </lineage>
</organism>
<evidence type="ECO:0000259" key="2">
    <source>
        <dbReference type="SMART" id="SM00893"/>
    </source>
</evidence>
<protein>
    <recommendedName>
        <fullName evidence="1">Electron transfer flavoprotein small subunit</fullName>
    </recommendedName>
</protein>
<dbReference type="Pfam" id="PF01012">
    <property type="entry name" value="ETF"/>
    <property type="match status" value="1"/>
</dbReference>